<accession>A0A6H5I4F5</accession>
<protein>
    <submittedName>
        <fullName evidence="1">Uncharacterized protein</fullName>
    </submittedName>
</protein>
<reference evidence="1 2" key="1">
    <citation type="submission" date="2020-02" db="EMBL/GenBank/DDBJ databases">
        <authorList>
            <person name="Ferguson B K."/>
        </authorList>
    </citation>
    <scope>NUCLEOTIDE SEQUENCE [LARGE SCALE GENOMIC DNA]</scope>
</reference>
<evidence type="ECO:0000313" key="2">
    <source>
        <dbReference type="Proteomes" id="UP000479190"/>
    </source>
</evidence>
<dbReference type="Proteomes" id="UP000479190">
    <property type="component" value="Unassembled WGS sequence"/>
</dbReference>
<dbReference type="EMBL" id="CADCXV010000667">
    <property type="protein sequence ID" value="CAB0032139.1"/>
    <property type="molecule type" value="Genomic_DNA"/>
</dbReference>
<gene>
    <name evidence="1" type="ORF">TBRA_LOCUS4086</name>
</gene>
<proteinExistence type="predicted"/>
<name>A0A6H5I4F5_9HYME</name>
<evidence type="ECO:0000313" key="1">
    <source>
        <dbReference type="EMBL" id="CAB0032139.1"/>
    </source>
</evidence>
<feature type="non-terminal residue" evidence="1">
    <location>
        <position position="1"/>
    </location>
</feature>
<sequence>NNYMMTFKILYRIKYIPFDPDACCVRSNGQAIASLGIGQQQLPRATGDSLRIINGHDSGNNSSLNSKQNPRFARRRKMYIAFDRDRGSRVAALPIAGIIIRIYKRSLQQLLDCCSCYIYNTKEILACGAVYAFIHVCACVPSVCGIACAFPNQCHNELNPIKAGTHRIYINIIGRMPRGCEEKNRREANFTVCLVITRVTYNIYQKKNLAAGARTGGQGTRTRCEMYTTKNCVPPRDLIPPPPLPLAMGFATEDE</sequence>
<feature type="non-terminal residue" evidence="1">
    <location>
        <position position="255"/>
    </location>
</feature>
<organism evidence="1 2">
    <name type="scientific">Trichogramma brassicae</name>
    <dbReference type="NCBI Taxonomy" id="86971"/>
    <lineage>
        <taxon>Eukaryota</taxon>
        <taxon>Metazoa</taxon>
        <taxon>Ecdysozoa</taxon>
        <taxon>Arthropoda</taxon>
        <taxon>Hexapoda</taxon>
        <taxon>Insecta</taxon>
        <taxon>Pterygota</taxon>
        <taxon>Neoptera</taxon>
        <taxon>Endopterygota</taxon>
        <taxon>Hymenoptera</taxon>
        <taxon>Apocrita</taxon>
        <taxon>Proctotrupomorpha</taxon>
        <taxon>Chalcidoidea</taxon>
        <taxon>Trichogrammatidae</taxon>
        <taxon>Trichogramma</taxon>
    </lineage>
</organism>
<dbReference type="AlphaFoldDB" id="A0A6H5I4F5"/>
<keyword evidence="2" id="KW-1185">Reference proteome</keyword>